<evidence type="ECO:0000313" key="2">
    <source>
        <dbReference type="EMBL" id="MBE9212862.1"/>
    </source>
</evidence>
<sequence>MYVKFIGAGICFVLSLFNVLGAMQRVPIKTSVGDSSRPAVAQMKSPGANLNWLSGGVFFAASIGLIGWAIWEYNSNIDLGIDSTDAPITPLIPSIPEIDSQKLNGDVAIGGMEPIQSQQYEGVKPEFQNLVPFRRPTADGSVPITPEQFKNALEDDVWSD</sequence>
<dbReference type="Proteomes" id="UP000620559">
    <property type="component" value="Unassembled WGS sequence"/>
</dbReference>
<evidence type="ECO:0000313" key="3">
    <source>
        <dbReference type="Proteomes" id="UP000620559"/>
    </source>
</evidence>
<keyword evidence="1" id="KW-0472">Membrane</keyword>
<feature type="transmembrane region" description="Helical" evidence="1">
    <location>
        <begin position="52"/>
        <end position="71"/>
    </location>
</feature>
<reference evidence="2" key="1">
    <citation type="submission" date="2020-10" db="EMBL/GenBank/DDBJ databases">
        <authorList>
            <person name="Castelo-Branco R."/>
            <person name="Eusebio N."/>
            <person name="Adriana R."/>
            <person name="Vieira A."/>
            <person name="Brugerolle De Fraissinette N."/>
            <person name="Rezende De Castro R."/>
            <person name="Schneider M.P."/>
            <person name="Vasconcelos V."/>
            <person name="Leao P.N."/>
        </authorList>
    </citation>
    <scope>NUCLEOTIDE SEQUENCE</scope>
    <source>
        <strain evidence="2">LEGE 06105</strain>
    </source>
</reference>
<accession>A0A8J7K2B3</accession>
<evidence type="ECO:0008006" key="4">
    <source>
        <dbReference type="Google" id="ProtNLM"/>
    </source>
</evidence>
<keyword evidence="1" id="KW-0812">Transmembrane</keyword>
<keyword evidence="3" id="KW-1185">Reference proteome</keyword>
<dbReference type="EMBL" id="JADEWL010000020">
    <property type="protein sequence ID" value="MBE9212862.1"/>
    <property type="molecule type" value="Genomic_DNA"/>
</dbReference>
<keyword evidence="1" id="KW-1133">Transmembrane helix</keyword>
<protein>
    <recommendedName>
        <fullName evidence="4">Transmembrane protein</fullName>
    </recommendedName>
</protein>
<dbReference type="RefSeq" id="WP_193919190.1">
    <property type="nucleotide sequence ID" value="NZ_JADEWL010000020.1"/>
</dbReference>
<gene>
    <name evidence="2" type="ORF">IQ247_09175</name>
</gene>
<proteinExistence type="predicted"/>
<evidence type="ECO:0000256" key="1">
    <source>
        <dbReference type="SAM" id="Phobius"/>
    </source>
</evidence>
<comment type="caution">
    <text evidence="2">The sequence shown here is derived from an EMBL/GenBank/DDBJ whole genome shotgun (WGS) entry which is preliminary data.</text>
</comment>
<name>A0A8J7K2B3_9CYAN</name>
<dbReference type="AlphaFoldDB" id="A0A8J7K2B3"/>
<organism evidence="2 3">
    <name type="scientific">Plectonema cf. radiosum LEGE 06105</name>
    <dbReference type="NCBI Taxonomy" id="945769"/>
    <lineage>
        <taxon>Bacteria</taxon>
        <taxon>Bacillati</taxon>
        <taxon>Cyanobacteriota</taxon>
        <taxon>Cyanophyceae</taxon>
        <taxon>Oscillatoriophycideae</taxon>
        <taxon>Oscillatoriales</taxon>
        <taxon>Microcoleaceae</taxon>
        <taxon>Plectonema</taxon>
    </lineage>
</organism>